<dbReference type="InterPro" id="IPR019554">
    <property type="entry name" value="Soluble_ligand-bd"/>
</dbReference>
<feature type="compositionally biased region" description="Basic and acidic residues" evidence="1">
    <location>
        <begin position="93"/>
        <end position="102"/>
    </location>
</feature>
<dbReference type="EMBL" id="QTUA01000001">
    <property type="protein sequence ID" value="REF31545.1"/>
    <property type="molecule type" value="Genomic_DNA"/>
</dbReference>
<accession>A0A3D9UY79</accession>
<feature type="region of interest" description="Disordered" evidence="1">
    <location>
        <begin position="18"/>
        <end position="127"/>
    </location>
</feature>
<evidence type="ECO:0000256" key="2">
    <source>
        <dbReference type="SAM" id="Phobius"/>
    </source>
</evidence>
<protein>
    <submittedName>
        <fullName evidence="4">Competence protein ComEA</fullName>
    </submittedName>
</protein>
<dbReference type="Pfam" id="PF10531">
    <property type="entry name" value="SLBB"/>
    <property type="match status" value="1"/>
</dbReference>
<feature type="region of interest" description="Disordered" evidence="1">
    <location>
        <begin position="267"/>
        <end position="324"/>
    </location>
</feature>
<feature type="domain" description="Soluble ligand binding" evidence="3">
    <location>
        <begin position="220"/>
        <end position="273"/>
    </location>
</feature>
<keyword evidence="2" id="KW-0472">Membrane</keyword>
<dbReference type="SUPFAM" id="SSF47781">
    <property type="entry name" value="RuvA domain 2-like"/>
    <property type="match status" value="1"/>
</dbReference>
<feature type="compositionally biased region" description="Low complexity" evidence="1">
    <location>
        <begin position="279"/>
        <end position="291"/>
    </location>
</feature>
<comment type="caution">
    <text evidence="4">The sequence shown here is derived from an EMBL/GenBank/DDBJ whole genome shotgun (WGS) entry which is preliminary data.</text>
</comment>
<feature type="compositionally biased region" description="Low complexity" evidence="1">
    <location>
        <begin position="171"/>
        <end position="201"/>
    </location>
</feature>
<keyword evidence="2" id="KW-1133">Transmembrane helix</keyword>
<name>A0A3D9UY79_9MICO</name>
<dbReference type="Gene3D" id="1.10.150.320">
    <property type="entry name" value="Photosystem II 12 kDa extrinsic protein"/>
    <property type="match status" value="1"/>
</dbReference>
<reference evidence="4 5" key="1">
    <citation type="submission" date="2018-08" db="EMBL/GenBank/DDBJ databases">
        <title>Sequencing the genomes of 1000 actinobacteria strains.</title>
        <authorList>
            <person name="Klenk H.-P."/>
        </authorList>
    </citation>
    <scope>NUCLEOTIDE SEQUENCE [LARGE SCALE GENOMIC DNA]</scope>
    <source>
        <strain evidence="4 5">DSM 22967</strain>
    </source>
</reference>
<evidence type="ECO:0000256" key="1">
    <source>
        <dbReference type="SAM" id="MobiDB-lite"/>
    </source>
</evidence>
<dbReference type="Proteomes" id="UP000256253">
    <property type="component" value="Unassembled WGS sequence"/>
</dbReference>
<evidence type="ECO:0000259" key="3">
    <source>
        <dbReference type="Pfam" id="PF10531"/>
    </source>
</evidence>
<dbReference type="GO" id="GO:0015628">
    <property type="term" value="P:protein secretion by the type II secretion system"/>
    <property type="evidence" value="ECO:0007669"/>
    <property type="project" value="TreeGrafter"/>
</dbReference>
<keyword evidence="5" id="KW-1185">Reference proteome</keyword>
<proteinExistence type="predicted"/>
<dbReference type="Gene3D" id="3.10.560.10">
    <property type="entry name" value="Outer membrane lipoprotein wza domain like"/>
    <property type="match status" value="1"/>
</dbReference>
<keyword evidence="2" id="KW-0812">Transmembrane</keyword>
<dbReference type="RefSeq" id="WP_211308439.1">
    <property type="nucleotide sequence ID" value="NZ_QTUA01000001.1"/>
</dbReference>
<feature type="compositionally biased region" description="Gly residues" evidence="1">
    <location>
        <begin position="292"/>
        <end position="306"/>
    </location>
</feature>
<organism evidence="4 5">
    <name type="scientific">Calidifontibacter indicus</name>
    <dbReference type="NCBI Taxonomy" id="419650"/>
    <lineage>
        <taxon>Bacteria</taxon>
        <taxon>Bacillati</taxon>
        <taxon>Actinomycetota</taxon>
        <taxon>Actinomycetes</taxon>
        <taxon>Micrococcales</taxon>
        <taxon>Dermacoccaceae</taxon>
        <taxon>Calidifontibacter</taxon>
    </lineage>
</organism>
<feature type="transmembrane region" description="Helical" evidence="2">
    <location>
        <begin position="136"/>
        <end position="156"/>
    </location>
</feature>
<evidence type="ECO:0000313" key="4">
    <source>
        <dbReference type="EMBL" id="REF31545.1"/>
    </source>
</evidence>
<sequence>MSRQQPPDRLAAILAELDEGRRTPWLPDEDELIDRRPVFGLRRRRRTPQEGGLAALGFDDLEDDRERDSIDDQHAGYDDPDDDPDVDVPWPEQEPHTRAERRSRGHTSPAPIRPHTPLFRTPLPDTDIETRPGRSALLGALVVLVVVAIIFGFRVWSARQQATPTPLAVPSTAAAKPGGSTAAAGSASPNASPNVSPNAATGLARGAQATATQPTGFVLVHVVGQVRRPGVVRLPAGSRVDDAIKAAGGATPAADLSAVNLARPLGDGEQVHVPKPGETPSVAPAPATTGGATTGGGGSGGSGGRDTAGPVNLNTASEADLDGLPGVGPVLAARILQWRTTNGRFSTVDDLGEVAGIGDKLLEQLRPLVTV</sequence>
<dbReference type="PANTHER" id="PTHR21180">
    <property type="entry name" value="ENDONUCLEASE/EXONUCLEASE/PHOSPHATASE FAMILY DOMAIN-CONTAINING PROTEIN 1"/>
    <property type="match status" value="1"/>
</dbReference>
<dbReference type="AlphaFoldDB" id="A0A3D9UY79"/>
<feature type="region of interest" description="Disordered" evidence="1">
    <location>
        <begin position="167"/>
        <end position="207"/>
    </location>
</feature>
<dbReference type="Pfam" id="PF12836">
    <property type="entry name" value="HHH_3"/>
    <property type="match status" value="1"/>
</dbReference>
<evidence type="ECO:0000313" key="5">
    <source>
        <dbReference type="Proteomes" id="UP000256253"/>
    </source>
</evidence>
<dbReference type="GO" id="GO:0015627">
    <property type="term" value="C:type II protein secretion system complex"/>
    <property type="evidence" value="ECO:0007669"/>
    <property type="project" value="TreeGrafter"/>
</dbReference>
<dbReference type="InterPro" id="IPR010994">
    <property type="entry name" value="RuvA_2-like"/>
</dbReference>
<feature type="compositionally biased region" description="Basic and acidic residues" evidence="1">
    <location>
        <begin position="64"/>
        <end position="77"/>
    </location>
</feature>
<dbReference type="PANTHER" id="PTHR21180:SF32">
    <property type="entry name" value="ENDONUCLEASE_EXONUCLEASE_PHOSPHATASE FAMILY DOMAIN-CONTAINING PROTEIN 1"/>
    <property type="match status" value="1"/>
</dbReference>
<gene>
    <name evidence="4" type="ORF">DFJ65_2614</name>
</gene>
<dbReference type="InterPro" id="IPR051675">
    <property type="entry name" value="Endo/Exo/Phosphatase_dom_1"/>
</dbReference>